<gene>
    <name evidence="2" type="ORF">DNH61_05040</name>
</gene>
<evidence type="ECO:0000256" key="1">
    <source>
        <dbReference type="SAM" id="MobiDB-lite"/>
    </source>
</evidence>
<dbReference type="Proteomes" id="UP000249522">
    <property type="component" value="Unassembled WGS sequence"/>
</dbReference>
<organism evidence="2 3">
    <name type="scientific">Paenibacillus sambharensis</name>
    <dbReference type="NCBI Taxonomy" id="1803190"/>
    <lineage>
        <taxon>Bacteria</taxon>
        <taxon>Bacillati</taxon>
        <taxon>Bacillota</taxon>
        <taxon>Bacilli</taxon>
        <taxon>Bacillales</taxon>
        <taxon>Paenibacillaceae</taxon>
        <taxon>Paenibacillus</taxon>
    </lineage>
</organism>
<feature type="compositionally biased region" description="Polar residues" evidence="1">
    <location>
        <begin position="1"/>
        <end position="19"/>
    </location>
</feature>
<feature type="compositionally biased region" description="Basic and acidic residues" evidence="1">
    <location>
        <begin position="20"/>
        <end position="36"/>
    </location>
</feature>
<keyword evidence="3" id="KW-1185">Reference proteome</keyword>
<proteinExistence type="predicted"/>
<sequence>MKKQQTTGRNMGHRSTTDTARVKERIAEADEHRNHVEQGLQCEEPQPVSNAITEAAKIGLHLAADPEEHH</sequence>
<name>A0A2W1LQU5_9BACL</name>
<evidence type="ECO:0000313" key="2">
    <source>
        <dbReference type="EMBL" id="PZD96884.1"/>
    </source>
</evidence>
<dbReference type="AlphaFoldDB" id="A0A2W1LQU5"/>
<evidence type="ECO:0000313" key="3">
    <source>
        <dbReference type="Proteomes" id="UP000249522"/>
    </source>
</evidence>
<accession>A0A2W1LQU5</accession>
<feature type="region of interest" description="Disordered" evidence="1">
    <location>
        <begin position="1"/>
        <end position="47"/>
    </location>
</feature>
<comment type="caution">
    <text evidence="2">The sequence shown here is derived from an EMBL/GenBank/DDBJ whole genome shotgun (WGS) entry which is preliminary data.</text>
</comment>
<protein>
    <submittedName>
        <fullName evidence="2">Uncharacterized protein</fullName>
    </submittedName>
</protein>
<dbReference type="EMBL" id="QKRB01000035">
    <property type="protein sequence ID" value="PZD96884.1"/>
    <property type="molecule type" value="Genomic_DNA"/>
</dbReference>
<dbReference type="RefSeq" id="WP_111145587.1">
    <property type="nucleotide sequence ID" value="NZ_QKRB01000035.1"/>
</dbReference>
<reference evidence="2 3" key="1">
    <citation type="submission" date="2018-06" db="EMBL/GenBank/DDBJ databases">
        <title>Paenibacillus imtechensis sp. nov.</title>
        <authorList>
            <person name="Pinnaka A.K."/>
            <person name="Singh H."/>
            <person name="Kaur M."/>
        </authorList>
    </citation>
    <scope>NUCLEOTIDE SEQUENCE [LARGE SCALE GENOMIC DNA]</scope>
    <source>
        <strain evidence="2 3">SMB1</strain>
    </source>
</reference>